<keyword evidence="2" id="KW-1185">Reference proteome</keyword>
<dbReference type="RefSeq" id="XP_002673850.1">
    <property type="nucleotide sequence ID" value="XM_002673804.1"/>
</dbReference>
<dbReference type="KEGG" id="ngr:NAEGRDRAFT_51403"/>
<dbReference type="InParanoid" id="D2VQ25"/>
<proteinExistence type="predicted"/>
<organism evidence="2">
    <name type="scientific">Naegleria gruberi</name>
    <name type="common">Amoeba</name>
    <dbReference type="NCBI Taxonomy" id="5762"/>
    <lineage>
        <taxon>Eukaryota</taxon>
        <taxon>Discoba</taxon>
        <taxon>Heterolobosea</taxon>
        <taxon>Tetramitia</taxon>
        <taxon>Eutetramitia</taxon>
        <taxon>Vahlkampfiidae</taxon>
        <taxon>Naegleria</taxon>
    </lineage>
</organism>
<dbReference type="AlphaFoldDB" id="D2VQ25"/>
<reference evidence="1 2" key="1">
    <citation type="journal article" date="2010" name="Cell">
        <title>The genome of Naegleria gruberi illuminates early eukaryotic versatility.</title>
        <authorList>
            <person name="Fritz-Laylin L.K."/>
            <person name="Prochnik S.E."/>
            <person name="Ginger M.L."/>
            <person name="Dacks J.B."/>
            <person name="Carpenter M.L."/>
            <person name="Field M.C."/>
            <person name="Kuo A."/>
            <person name="Paredez A."/>
            <person name="Chapman J."/>
            <person name="Pham J."/>
            <person name="Shu S."/>
            <person name="Neupane R."/>
            <person name="Cipriano M."/>
            <person name="Mancuso J."/>
            <person name="Tu H."/>
            <person name="Salamov A."/>
            <person name="Lindquist E."/>
            <person name="Shapiro H."/>
            <person name="Lucas S."/>
            <person name="Grigoriev I.V."/>
            <person name="Cande W.Z."/>
            <person name="Fulton C."/>
            <person name="Rokhsar D.S."/>
            <person name="Dawson S.C."/>
        </authorList>
    </citation>
    <scope>NUCLEOTIDE SEQUENCE [LARGE SCALE GENOMIC DNA]</scope>
    <source>
        <strain evidence="1 2">NEG-M</strain>
    </source>
</reference>
<protein>
    <submittedName>
        <fullName evidence="1">Predicted protein</fullName>
    </submittedName>
</protein>
<evidence type="ECO:0000313" key="1">
    <source>
        <dbReference type="EMBL" id="EFC41106.1"/>
    </source>
</evidence>
<dbReference type="GeneID" id="8851083"/>
<accession>D2VQ25</accession>
<gene>
    <name evidence="1" type="ORF">NAEGRDRAFT_51403</name>
</gene>
<evidence type="ECO:0000313" key="2">
    <source>
        <dbReference type="Proteomes" id="UP000006671"/>
    </source>
</evidence>
<sequence>MGGKPSSFDSKPASFESSTVDISQVVNKPITECDAEDLLVLLRHYKFEDKSNKLASVIKEKDMSGSIFSALVAPILEENQSKIEDERDRLASRYATRYAITESLLSRFIENVVITKIKRDVSNASSKKINISSIPTTTASLHSETQDPGVTPQTFYNISTAYDQDKLNEWEKRGIEKVKKNLVKYYEFLKEKKKKFETCGLIGDLEVDAQNMVCKDRFMFNTFCAPILSNSSRRVLTSEPYMQVKLIISEIEGNEIYRSIVSKVVNTEFGLLHTGLLIGEWKFDWYDNSMVSVRKEKNIGSGNAIAVIDLGSLIDQNLILSAFFKISDIVCKYNATMEYGQLNCNCQHFVSELLDALSLVTPKSKCFEKYFKNLKKGDMARKFYFSPALIDKIQKAQDSIYKKKKSIKFESRKDLDEFCFFIKDLGHFTTEEGKEDYQLLKSFDRSFVIAGKGRDGLVVVDYSVEGFKKENAFFSQSGLHDDTSITNIKYNVKDLDLSKYFLKR</sequence>
<dbReference type="EMBL" id="GG738888">
    <property type="protein sequence ID" value="EFC41106.1"/>
    <property type="molecule type" value="Genomic_DNA"/>
</dbReference>
<dbReference type="VEuPathDB" id="AmoebaDB:NAEGRDRAFT_51403"/>
<dbReference type="OrthoDB" id="10255738at2759"/>
<dbReference type="Proteomes" id="UP000006671">
    <property type="component" value="Unassembled WGS sequence"/>
</dbReference>
<name>D2VQ25_NAEGR</name>